<proteinExistence type="predicted"/>
<dbReference type="GO" id="GO:0006044">
    <property type="term" value="P:N-acetylglucosamine metabolic process"/>
    <property type="evidence" value="ECO:0007669"/>
    <property type="project" value="TreeGrafter"/>
</dbReference>
<dbReference type="GO" id="GO:0001517">
    <property type="term" value="F:N-acetylglucosamine 6-O-sulfotransferase activity"/>
    <property type="evidence" value="ECO:0007669"/>
    <property type="project" value="TreeGrafter"/>
</dbReference>
<dbReference type="Gene3D" id="3.40.50.300">
    <property type="entry name" value="P-loop containing nucleotide triphosphate hydrolases"/>
    <property type="match status" value="1"/>
</dbReference>
<dbReference type="EMBL" id="JBAMIC010000021">
    <property type="protein sequence ID" value="KAK7092537.1"/>
    <property type="molecule type" value="Genomic_DNA"/>
</dbReference>
<dbReference type="SUPFAM" id="SSF52540">
    <property type="entry name" value="P-loop containing nucleoside triphosphate hydrolases"/>
    <property type="match status" value="1"/>
</dbReference>
<evidence type="ECO:0000313" key="1">
    <source>
        <dbReference type="EMBL" id="KAK7092537.1"/>
    </source>
</evidence>
<dbReference type="InterPro" id="IPR051135">
    <property type="entry name" value="Gal/GlcNAc/GalNAc_ST"/>
</dbReference>
<protein>
    <recommendedName>
        <fullName evidence="3">Sulfotransferase</fullName>
    </recommendedName>
</protein>
<dbReference type="InterPro" id="IPR027417">
    <property type="entry name" value="P-loop_NTPase"/>
</dbReference>
<dbReference type="GO" id="GO:0006790">
    <property type="term" value="P:sulfur compound metabolic process"/>
    <property type="evidence" value="ECO:0007669"/>
    <property type="project" value="TreeGrafter"/>
</dbReference>
<gene>
    <name evidence="1" type="ORF">V1264_008268</name>
</gene>
<evidence type="ECO:0000313" key="2">
    <source>
        <dbReference type="Proteomes" id="UP001374579"/>
    </source>
</evidence>
<comment type="caution">
    <text evidence="1">The sequence shown here is derived from an EMBL/GenBank/DDBJ whole genome shotgun (WGS) entry which is preliminary data.</text>
</comment>
<dbReference type="Pfam" id="PF13469">
    <property type="entry name" value="Sulfotransfer_3"/>
    <property type="match status" value="1"/>
</dbReference>
<dbReference type="Proteomes" id="UP001374579">
    <property type="component" value="Unassembled WGS sequence"/>
</dbReference>
<name>A0AAN9G2P1_9CAEN</name>
<evidence type="ECO:0008006" key="3">
    <source>
        <dbReference type="Google" id="ProtNLM"/>
    </source>
</evidence>
<keyword evidence="2" id="KW-1185">Reference proteome</keyword>
<dbReference type="PANTHER" id="PTHR10704">
    <property type="entry name" value="CARBOHYDRATE SULFOTRANSFERASE"/>
    <property type="match status" value="1"/>
</dbReference>
<sequence>MANVSRESLFFVVFLFKVAYLFVFLKGRAETPLKPTELPNEERLASRKNTFDTVNGVHNVNNASKAEVNLILLTYVRSGSSFTGDLLNHHPEVFYVYEPLYPVKWYFSRGEPASFLHRPPLSSREVSPEHLKQTVVRDFLNCDMQSLYLRSLTHFGLQFGIKTNPYATCLRHRPGTSPVPDVIRRCLPLLQSACVTLRVKVLKVVRLDMQSVQDLLKVDPKVKVVHLVRDPRPVLRSQRSKGMFRTQDLAKVSGQFCKQVLRDLDEAEKLKIAHPRHVMTARYEDLANEPIRFAEKLLAFADLRTDVQLRQYIWNLTSAGIPDNVLSFNQRQSSRQTANYWRETLEFSSASVIDENCWEVYKRIGYLPFSTEESLRNLTVRSYLDMKNSITRLW</sequence>
<organism evidence="1 2">
    <name type="scientific">Littorina saxatilis</name>
    <dbReference type="NCBI Taxonomy" id="31220"/>
    <lineage>
        <taxon>Eukaryota</taxon>
        <taxon>Metazoa</taxon>
        <taxon>Spiralia</taxon>
        <taxon>Lophotrochozoa</taxon>
        <taxon>Mollusca</taxon>
        <taxon>Gastropoda</taxon>
        <taxon>Caenogastropoda</taxon>
        <taxon>Littorinimorpha</taxon>
        <taxon>Littorinoidea</taxon>
        <taxon>Littorinidae</taxon>
        <taxon>Littorina</taxon>
    </lineage>
</organism>
<dbReference type="PANTHER" id="PTHR10704:SF44">
    <property type="entry name" value="LD35051P-RELATED"/>
    <property type="match status" value="1"/>
</dbReference>
<dbReference type="AlphaFoldDB" id="A0AAN9G2P1"/>
<accession>A0AAN9G2P1</accession>
<reference evidence="1 2" key="1">
    <citation type="submission" date="2024-02" db="EMBL/GenBank/DDBJ databases">
        <title>Chromosome-scale genome assembly of the rough periwinkle Littorina saxatilis.</title>
        <authorList>
            <person name="De Jode A."/>
            <person name="Faria R."/>
            <person name="Formenti G."/>
            <person name="Sims Y."/>
            <person name="Smith T.P."/>
            <person name="Tracey A."/>
            <person name="Wood J.M.D."/>
            <person name="Zagrodzka Z.B."/>
            <person name="Johannesson K."/>
            <person name="Butlin R.K."/>
            <person name="Leder E.H."/>
        </authorList>
    </citation>
    <scope>NUCLEOTIDE SEQUENCE [LARGE SCALE GENOMIC DNA]</scope>
    <source>
        <strain evidence="1">Snail1</strain>
        <tissue evidence="1">Muscle</tissue>
    </source>
</reference>